<organism evidence="2 3">
    <name type="scientific">Propylenella binzhouense</name>
    <dbReference type="NCBI Taxonomy" id="2555902"/>
    <lineage>
        <taxon>Bacteria</taxon>
        <taxon>Pseudomonadati</taxon>
        <taxon>Pseudomonadota</taxon>
        <taxon>Alphaproteobacteria</taxon>
        <taxon>Hyphomicrobiales</taxon>
        <taxon>Propylenellaceae</taxon>
        <taxon>Propylenella</taxon>
    </lineage>
</organism>
<name>A0A964T292_9HYPH</name>
<evidence type="ECO:0000313" key="2">
    <source>
        <dbReference type="EMBL" id="MYZ47086.1"/>
    </source>
</evidence>
<dbReference type="InterPro" id="IPR007487">
    <property type="entry name" value="ABC_transpt-TYRBP-like"/>
</dbReference>
<dbReference type="CDD" id="cd06325">
    <property type="entry name" value="PBP1_ABC_unchar_transporter"/>
    <property type="match status" value="1"/>
</dbReference>
<protein>
    <submittedName>
        <fullName evidence="2">ABC transporter substrate-binding protein</fullName>
    </submittedName>
</protein>
<accession>A0A964T292</accession>
<keyword evidence="3" id="KW-1185">Reference proteome</keyword>
<comment type="caution">
    <text evidence="2">The sequence shown here is derived from an EMBL/GenBank/DDBJ whole genome shotgun (WGS) entry which is preliminary data.</text>
</comment>
<feature type="signal peptide" evidence="1">
    <location>
        <begin position="1"/>
        <end position="22"/>
    </location>
</feature>
<dbReference type="EMBL" id="SPKJ01000009">
    <property type="protein sequence ID" value="MYZ47086.1"/>
    <property type="molecule type" value="Genomic_DNA"/>
</dbReference>
<reference evidence="2" key="1">
    <citation type="submission" date="2019-03" db="EMBL/GenBank/DDBJ databases">
        <title>Afifella sp. nov., isolated from activated sludge.</title>
        <authorList>
            <person name="Li Q."/>
            <person name="Liu Y."/>
        </authorList>
    </citation>
    <scope>NUCLEOTIDE SEQUENCE</scope>
    <source>
        <strain evidence="2">L72</strain>
    </source>
</reference>
<evidence type="ECO:0000313" key="3">
    <source>
        <dbReference type="Proteomes" id="UP000773614"/>
    </source>
</evidence>
<keyword evidence="1" id="KW-0732">Signal</keyword>
<dbReference type="SUPFAM" id="SSF53822">
    <property type="entry name" value="Periplasmic binding protein-like I"/>
    <property type="match status" value="1"/>
</dbReference>
<feature type="chain" id="PRO_5036856429" evidence="1">
    <location>
        <begin position="23"/>
        <end position="319"/>
    </location>
</feature>
<proteinExistence type="predicted"/>
<dbReference type="InterPro" id="IPR028082">
    <property type="entry name" value="Peripla_BP_I"/>
</dbReference>
<dbReference type="AlphaFoldDB" id="A0A964T292"/>
<dbReference type="PANTHER" id="PTHR35271:SF1">
    <property type="entry name" value="ABC TRANSPORTER, SUBSTRATE-BINDING LIPOPROTEIN"/>
    <property type="match status" value="1"/>
</dbReference>
<dbReference type="OrthoDB" id="9776955at2"/>
<dbReference type="Gene3D" id="3.40.50.2300">
    <property type="match status" value="2"/>
</dbReference>
<gene>
    <name evidence="2" type="ORF">E4O86_05095</name>
</gene>
<dbReference type="PANTHER" id="PTHR35271">
    <property type="entry name" value="ABC TRANSPORTER, SUBSTRATE-BINDING LIPOPROTEIN-RELATED"/>
    <property type="match status" value="1"/>
</dbReference>
<evidence type="ECO:0000256" key="1">
    <source>
        <dbReference type="SAM" id="SignalP"/>
    </source>
</evidence>
<dbReference type="Proteomes" id="UP000773614">
    <property type="component" value="Unassembled WGS sequence"/>
</dbReference>
<dbReference type="Pfam" id="PF04392">
    <property type="entry name" value="ABC_sub_bind"/>
    <property type="match status" value="1"/>
</dbReference>
<sequence length="319" mass="32375">MRLRGFLLAAAGLLLAGGIAEAAPKIVAITSIVEHPALDAVRDGIKKGLADAGLKEGEDVSYLFETAQGNPATAAQIARQFVGENPAVIVAISTPSAQAVAAATKDVPLVFSAVTDPVGAQLVASVERPGGNVTGVSDMLPVADHVALIREIAPEAKRIGVLYNPGEANSVSSVAALRKAADGEGMTVVEAPATKSADVQSATRSLVGKVDAIYVPTDNTIVSALESAIGVANAAKLPLFAADTDSVARGALAAVGFNYFDVGVQTAAVVERVLKGENPGEIPVTFASGTDLQVNKKTADAIGLTLPPEVLQRASKVVE</sequence>